<sequence>MSTLPHDPEAGLSSFDKELSENSVEYLLFVIDKQSDARALLAQLEALRKAALELCRSLTKDYIWQRDEFSLELKNERGLLYLHGVTDYGDAVEDEWLIVYILRQLTTSHPNVWVRVFDTDGEFLLVEAANVLPKWLSPETDHNRVWIHGGKLFIVPRSDDADPASRSLSLADAVEFIKTKEDALVHSSFIEAEAFYRLEKYPGQIADSIHHSLVTIPRRLAYVLHTLPKSVAPAVEAFYLRDPTSLKPILSSSSPLVFPPNDLVTVSVRFSKVLFAQLWSQRFETPPRWQSAFPKGRPEPCEGPPADASTQRLEAGMKLTSGFEMLAAKAEHSKSRTARELAIVIDDLNEDGDEALPSDAEIRTWPDVDRNDSESWLDINYEDFERELDGKRTGSQKSGKEGFGDTQAQENLRKIVSRFEAFLNDDQAGLDGAELDEMDFDDDKDTQEEDDSDMEEDSDAEDKEVSFDEEEFARMMREMMGLPSKASTGSLPADVKGKGKADASMDTPPGEEDEDEEIRQLSTQMEAELNQHGALSLDPPRSKKPALKDSAGSADMAKPESGDAEDADEDSDEQVDVDYNLAKNLLESFKSQGGMAGPAGNLLGMMGIKLPRDEDDGGENDQGGPSRRE</sequence>
<dbReference type="HOGENOM" id="CLU_006241_2_0_1"/>
<keyword evidence="3" id="KW-1185">Reference proteome</keyword>
<feature type="compositionally biased region" description="Acidic residues" evidence="1">
    <location>
        <begin position="562"/>
        <end position="576"/>
    </location>
</feature>
<accession>A0A086T0L8</accession>
<dbReference type="STRING" id="857340.A0A086T0L8"/>
<evidence type="ECO:0008006" key="4">
    <source>
        <dbReference type="Google" id="ProtNLM"/>
    </source>
</evidence>
<feature type="region of interest" description="Disordered" evidence="1">
    <location>
        <begin position="388"/>
        <end position="409"/>
    </location>
</feature>
<dbReference type="AlphaFoldDB" id="A0A086T0L8"/>
<feature type="compositionally biased region" description="Basic and acidic residues" evidence="1">
    <location>
        <begin position="388"/>
        <end position="403"/>
    </location>
</feature>
<reference evidence="3" key="1">
    <citation type="journal article" date="2014" name="Genome Announc.">
        <title>Genome sequence and annotation of Acremonium chrysogenum, producer of the beta-lactam antibiotic cephalosporin C.</title>
        <authorList>
            <person name="Terfehr D."/>
            <person name="Dahlmann T.A."/>
            <person name="Specht T."/>
            <person name="Zadra I."/>
            <person name="Kuernsteiner H."/>
            <person name="Kueck U."/>
        </authorList>
    </citation>
    <scope>NUCLEOTIDE SEQUENCE [LARGE SCALE GENOMIC DNA]</scope>
    <source>
        <strain evidence="3">ATCC 11550 / CBS 779.69 / DSM 880 / IAM 14645 / JCM 23072 / IMI 49137</strain>
    </source>
</reference>
<evidence type="ECO:0000256" key="1">
    <source>
        <dbReference type="SAM" id="MobiDB-lite"/>
    </source>
</evidence>
<dbReference type="PANTHER" id="PTHR13060:SF0">
    <property type="entry name" value="PROTEIN ECDYSONELESS HOMOLOG"/>
    <property type="match status" value="1"/>
</dbReference>
<dbReference type="Pfam" id="PF07093">
    <property type="entry name" value="SGT1"/>
    <property type="match status" value="1"/>
</dbReference>
<feature type="region of interest" description="Disordered" evidence="1">
    <location>
        <begin position="430"/>
        <end position="579"/>
    </location>
</feature>
<organism evidence="2 3">
    <name type="scientific">Hapsidospora chrysogenum (strain ATCC 11550 / CBS 779.69 / DSM 880 / IAM 14645 / JCM 23072 / IMI 49137)</name>
    <name type="common">Acremonium chrysogenum</name>
    <dbReference type="NCBI Taxonomy" id="857340"/>
    <lineage>
        <taxon>Eukaryota</taxon>
        <taxon>Fungi</taxon>
        <taxon>Dikarya</taxon>
        <taxon>Ascomycota</taxon>
        <taxon>Pezizomycotina</taxon>
        <taxon>Sordariomycetes</taxon>
        <taxon>Hypocreomycetidae</taxon>
        <taxon>Hypocreales</taxon>
        <taxon>Bionectriaceae</taxon>
        <taxon>Hapsidospora</taxon>
    </lineage>
</organism>
<gene>
    <name evidence="2" type="ORF">ACRE_063630</name>
</gene>
<feature type="region of interest" description="Disordered" evidence="1">
    <location>
        <begin position="591"/>
        <end position="629"/>
    </location>
</feature>
<evidence type="ECO:0000313" key="2">
    <source>
        <dbReference type="EMBL" id="KFH42900.1"/>
    </source>
</evidence>
<dbReference type="PANTHER" id="PTHR13060">
    <property type="entry name" value="SGT1 PROTEIN HSGT1 SUPPRESSOR OF GCR2"/>
    <property type="match status" value="1"/>
</dbReference>
<comment type="caution">
    <text evidence="2">The sequence shown here is derived from an EMBL/GenBank/DDBJ whole genome shotgun (WGS) entry which is preliminary data.</text>
</comment>
<dbReference type="EMBL" id="JPKY01000082">
    <property type="protein sequence ID" value="KFH42900.1"/>
    <property type="molecule type" value="Genomic_DNA"/>
</dbReference>
<dbReference type="InterPro" id="IPR010770">
    <property type="entry name" value="Ecd"/>
</dbReference>
<dbReference type="Proteomes" id="UP000029964">
    <property type="component" value="Unassembled WGS sequence"/>
</dbReference>
<proteinExistence type="predicted"/>
<feature type="region of interest" description="Disordered" evidence="1">
    <location>
        <begin position="289"/>
        <end position="309"/>
    </location>
</feature>
<protein>
    <recommendedName>
        <fullName evidence="4">Protein SGT1-like protein</fullName>
    </recommendedName>
</protein>
<dbReference type="OrthoDB" id="27237at2759"/>
<name>A0A086T0L8_HAPC1</name>
<feature type="compositionally biased region" description="Acidic residues" evidence="1">
    <location>
        <begin position="433"/>
        <end position="471"/>
    </location>
</feature>
<dbReference type="GO" id="GO:0005634">
    <property type="term" value="C:nucleus"/>
    <property type="evidence" value="ECO:0007669"/>
    <property type="project" value="TreeGrafter"/>
</dbReference>
<evidence type="ECO:0000313" key="3">
    <source>
        <dbReference type="Proteomes" id="UP000029964"/>
    </source>
</evidence>